<reference evidence="1 2" key="1">
    <citation type="submission" date="2017-06" db="EMBL/GenBank/DDBJ databases">
        <authorList>
            <person name="Kim H.J."/>
            <person name="Triplett B.A."/>
        </authorList>
    </citation>
    <scope>NUCLEOTIDE SEQUENCE [LARGE SCALE GENOMIC DNA]</scope>
    <source>
        <strain evidence="1 2">DSM 43151</strain>
    </source>
</reference>
<proteinExistence type="predicted"/>
<evidence type="ECO:0000313" key="1">
    <source>
        <dbReference type="EMBL" id="SNR74087.1"/>
    </source>
</evidence>
<evidence type="ECO:0000313" key="2">
    <source>
        <dbReference type="Proteomes" id="UP000198415"/>
    </source>
</evidence>
<dbReference type="Proteomes" id="UP000198415">
    <property type="component" value="Unassembled WGS sequence"/>
</dbReference>
<keyword evidence="2" id="KW-1185">Reference proteome</keyword>
<gene>
    <name evidence="1" type="ORF">SAMN06264365_105152</name>
</gene>
<name>A0A238YSH1_9ACTN</name>
<dbReference type="RefSeq" id="WP_239138230.1">
    <property type="nucleotide sequence ID" value="NZ_BOMU01000035.1"/>
</dbReference>
<dbReference type="EMBL" id="FZNR01000005">
    <property type="protein sequence ID" value="SNR74087.1"/>
    <property type="molecule type" value="Genomic_DNA"/>
</dbReference>
<dbReference type="AlphaFoldDB" id="A0A238YSH1"/>
<organism evidence="1 2">
    <name type="scientific">Actinoplanes regularis</name>
    <dbReference type="NCBI Taxonomy" id="52697"/>
    <lineage>
        <taxon>Bacteria</taxon>
        <taxon>Bacillati</taxon>
        <taxon>Actinomycetota</taxon>
        <taxon>Actinomycetes</taxon>
        <taxon>Micromonosporales</taxon>
        <taxon>Micromonosporaceae</taxon>
        <taxon>Actinoplanes</taxon>
    </lineage>
</organism>
<sequence length="131" mass="13602">MIASRDDRTISASLARPLTACCSAICRLRAKPTHTAVMQAASSRRFISRELSASTSGVEIHRASTIMQTPMAATARGLAEPTARHGPTANMLKNSCCVAGTTTAAIADTVTAATATINTVVDDNIKPRSAS</sequence>
<protein>
    <submittedName>
        <fullName evidence="1">Uncharacterized protein</fullName>
    </submittedName>
</protein>
<accession>A0A238YSH1</accession>